<organism evidence="3 4">
    <name type="scientific">Niabella ginsenosidivorans</name>
    <dbReference type="NCBI Taxonomy" id="1176587"/>
    <lineage>
        <taxon>Bacteria</taxon>
        <taxon>Pseudomonadati</taxon>
        <taxon>Bacteroidota</taxon>
        <taxon>Chitinophagia</taxon>
        <taxon>Chitinophagales</taxon>
        <taxon>Chitinophagaceae</taxon>
        <taxon>Niabella</taxon>
    </lineage>
</organism>
<dbReference type="Proteomes" id="UP000077667">
    <property type="component" value="Chromosome"/>
</dbReference>
<feature type="compositionally biased region" description="Polar residues" evidence="1">
    <location>
        <begin position="134"/>
        <end position="146"/>
    </location>
</feature>
<feature type="transmembrane region" description="Helical" evidence="2">
    <location>
        <begin position="69"/>
        <end position="87"/>
    </location>
</feature>
<dbReference type="SUPFAM" id="SSF49464">
    <property type="entry name" value="Carboxypeptidase regulatory domain-like"/>
    <property type="match status" value="1"/>
</dbReference>
<accession>A0A1A9I198</accession>
<dbReference type="KEGG" id="nia:A8C56_10730"/>
<keyword evidence="4" id="KW-1185">Reference proteome</keyword>
<protein>
    <recommendedName>
        <fullName evidence="5">TonB C-terminal domain-containing protein</fullName>
    </recommendedName>
</protein>
<keyword evidence="2" id="KW-1133">Transmembrane helix</keyword>
<dbReference type="EMBL" id="CP015772">
    <property type="protein sequence ID" value="ANH81396.1"/>
    <property type="molecule type" value="Genomic_DNA"/>
</dbReference>
<dbReference type="Gene3D" id="2.60.40.1120">
    <property type="entry name" value="Carboxypeptidase-like, regulatory domain"/>
    <property type="match status" value="1"/>
</dbReference>
<evidence type="ECO:0000313" key="4">
    <source>
        <dbReference type="Proteomes" id="UP000077667"/>
    </source>
</evidence>
<dbReference type="STRING" id="1176587.A8C56_10730"/>
<dbReference type="Pfam" id="PF13715">
    <property type="entry name" value="CarbopepD_reg_2"/>
    <property type="match status" value="1"/>
</dbReference>
<gene>
    <name evidence="3" type="ORF">A8C56_10730</name>
</gene>
<dbReference type="InterPro" id="IPR008969">
    <property type="entry name" value="CarboxyPept-like_regulatory"/>
</dbReference>
<reference evidence="3 4" key="1">
    <citation type="submission" date="2016-05" db="EMBL/GenBank/DDBJ databases">
        <title>Niabella ginsenosidivorans BS26 whole genome sequencing.</title>
        <authorList>
            <person name="Im W.T."/>
            <person name="Siddiqi M.Z."/>
        </authorList>
    </citation>
    <scope>NUCLEOTIDE SEQUENCE [LARGE SCALE GENOMIC DNA]</scope>
    <source>
        <strain evidence="3 4">BS26</strain>
    </source>
</reference>
<feature type="region of interest" description="Disordered" evidence="1">
    <location>
        <begin position="93"/>
        <end position="146"/>
    </location>
</feature>
<keyword evidence="2" id="KW-0812">Transmembrane</keyword>
<sequence>MSATEMHALEKAALDDPLLADALDGYRGARPSVTAQHLNEIRSRIGNARPVAATPVVPLAAAKTKWWRALAAAAIIGLMALGVWQFMNPSGNGRPGKGEVARNEAPAVPATTAPAATEEPTAQTDSITVPPPQTGTAPLSPAQQEKSVAGNLRKARPVPASSPVTAVPAQTTALPDTNNTDRTDRLYAEVAMTETTGRSSLQQTNARLLPSVPVKTGYLSKGQTVMNNTAPADANNMLLAKPANRYFIGKVLDPNGNPVPGATISASENNVTVSNTDGSFRLPAGDSAGNLSFAAAGYNNKVQQMLAGKATGIRLEESKNELNEVVVVGYGTAKKRASANMASSLKVDTLPYRESPYPQGGWNNFYDQLTVEMGINKATASRDLHLTFTIEDGIPQNFTVIKTPDAITAQKAISIIKKGPKWKMGRKKKKKVDLKMKVD</sequence>
<feature type="compositionally biased region" description="Low complexity" evidence="1">
    <location>
        <begin position="104"/>
        <end position="122"/>
    </location>
</feature>
<evidence type="ECO:0000313" key="3">
    <source>
        <dbReference type="EMBL" id="ANH81396.1"/>
    </source>
</evidence>
<evidence type="ECO:0000256" key="2">
    <source>
        <dbReference type="SAM" id="Phobius"/>
    </source>
</evidence>
<dbReference type="AlphaFoldDB" id="A0A1A9I198"/>
<proteinExistence type="predicted"/>
<keyword evidence="2" id="KW-0472">Membrane</keyword>
<name>A0A1A9I198_9BACT</name>
<evidence type="ECO:0008006" key="5">
    <source>
        <dbReference type="Google" id="ProtNLM"/>
    </source>
</evidence>
<evidence type="ECO:0000256" key="1">
    <source>
        <dbReference type="SAM" id="MobiDB-lite"/>
    </source>
</evidence>